<evidence type="ECO:0000256" key="4">
    <source>
        <dbReference type="ARBA" id="ARBA00022982"/>
    </source>
</evidence>
<dbReference type="PANTHER" id="PTHR33751">
    <property type="entry name" value="CBB3-TYPE CYTOCHROME C OXIDASE SUBUNIT FIXP"/>
    <property type="match status" value="1"/>
</dbReference>
<dbReference type="Pfam" id="PF13442">
    <property type="entry name" value="Cytochrome_CBB3"/>
    <property type="match status" value="1"/>
</dbReference>
<evidence type="ECO:0000256" key="6">
    <source>
        <dbReference type="PROSITE-ProRule" id="PRU00433"/>
    </source>
</evidence>
<evidence type="ECO:0000256" key="1">
    <source>
        <dbReference type="ARBA" id="ARBA00022448"/>
    </source>
</evidence>
<dbReference type="Proteomes" id="UP000266305">
    <property type="component" value="Unassembled WGS sequence"/>
</dbReference>
<sequence>MRPVLLLGGLAVAGALAGLAVVFLGLYNTSARSGHWPGVSWVLHTTFRNSVELRAPSPEEVPDLTEPMVRLGARHYASACETCHGAPGTMRTATIRAMVPAPPPIAEAVGSWTPAELGWIVREGVKMSGMPGWPSVRNDEVWPVVAFLTRVGSMTHEQYAALVGPASTDGPPGFGYCAGCHGTDGVSGNARIPRLDIQTPDYLEMALLSYRDGRRQSGYMTHAASAVPGERLRALAQRFGRVRPGGEEGATRPAAGPEAPADTPAWDVPLTTLSGSFHGGPEPAAAVATLSEPVAGSAAAAAGEAPRGEAEAAAAVAADPVVRGRALATAEAGLRDVPACQSCHGPDAERRRPDTPALAGQYRAYLEVQLRLWRDGVRGGGPRAPLMTEAAKLLSDAEIVALAAYYASLPPDAP</sequence>
<keyword evidence="5 6" id="KW-0408">Iron</keyword>
<dbReference type="PANTHER" id="PTHR33751:SF9">
    <property type="entry name" value="CYTOCHROME C4"/>
    <property type="match status" value="1"/>
</dbReference>
<gene>
    <name evidence="9" type="ORF">D1114_06870</name>
</gene>
<dbReference type="InterPro" id="IPR009056">
    <property type="entry name" value="Cyt_c-like_dom"/>
</dbReference>
<dbReference type="GO" id="GO:0020037">
    <property type="term" value="F:heme binding"/>
    <property type="evidence" value="ECO:0007669"/>
    <property type="project" value="InterPro"/>
</dbReference>
<keyword evidence="1" id="KW-0813">Transport</keyword>
<protein>
    <submittedName>
        <fullName evidence="9">Cytochrome C</fullName>
    </submittedName>
</protein>
<evidence type="ECO:0000313" key="10">
    <source>
        <dbReference type="Proteomes" id="UP000266305"/>
    </source>
</evidence>
<accession>A0AAX1UNF6</accession>
<dbReference type="Gene3D" id="1.10.760.10">
    <property type="entry name" value="Cytochrome c-like domain"/>
    <property type="match status" value="3"/>
</dbReference>
<feature type="region of interest" description="Disordered" evidence="7">
    <location>
        <begin position="242"/>
        <end position="266"/>
    </location>
</feature>
<proteinExistence type="predicted"/>
<dbReference type="PROSITE" id="PS51007">
    <property type="entry name" value="CYTC"/>
    <property type="match status" value="2"/>
</dbReference>
<evidence type="ECO:0000256" key="3">
    <source>
        <dbReference type="ARBA" id="ARBA00022723"/>
    </source>
</evidence>
<evidence type="ECO:0000256" key="5">
    <source>
        <dbReference type="ARBA" id="ARBA00023004"/>
    </source>
</evidence>
<dbReference type="GO" id="GO:0009055">
    <property type="term" value="F:electron transfer activity"/>
    <property type="evidence" value="ECO:0007669"/>
    <property type="project" value="InterPro"/>
</dbReference>
<name>A0AAX1UNF6_CERSP</name>
<keyword evidence="4" id="KW-0249">Electron transport</keyword>
<dbReference type="InterPro" id="IPR036909">
    <property type="entry name" value="Cyt_c-like_dom_sf"/>
</dbReference>
<dbReference type="RefSeq" id="WP_118999666.1">
    <property type="nucleotide sequence ID" value="NZ_QWGP01000005.1"/>
</dbReference>
<keyword evidence="2 6" id="KW-0349">Heme</keyword>
<dbReference type="SUPFAM" id="SSF46626">
    <property type="entry name" value="Cytochrome c"/>
    <property type="match status" value="3"/>
</dbReference>
<keyword evidence="3 6" id="KW-0479">Metal-binding</keyword>
<reference evidence="9 10" key="1">
    <citation type="submission" date="2018-08" db="EMBL/GenBank/DDBJ databases">
        <title>Draft genome sequence of Rhodobacter sphaeroides FY.</title>
        <authorList>
            <person name="Rayyan A."/>
            <person name="Meyer T.E."/>
            <person name="Kyndt J.A."/>
        </authorList>
    </citation>
    <scope>NUCLEOTIDE SEQUENCE [LARGE SCALE GENOMIC DNA]</scope>
    <source>
        <strain evidence="9 10">FY</strain>
    </source>
</reference>
<evidence type="ECO:0000259" key="8">
    <source>
        <dbReference type="PROSITE" id="PS51007"/>
    </source>
</evidence>
<feature type="domain" description="Cytochrome c" evidence="8">
    <location>
        <begin position="165"/>
        <end position="295"/>
    </location>
</feature>
<dbReference type="Pfam" id="PF00034">
    <property type="entry name" value="Cytochrom_C"/>
    <property type="match status" value="1"/>
</dbReference>
<comment type="caution">
    <text evidence="9">The sequence shown here is derived from an EMBL/GenBank/DDBJ whole genome shotgun (WGS) entry which is preliminary data.</text>
</comment>
<feature type="domain" description="Cytochrome c" evidence="8">
    <location>
        <begin position="319"/>
        <end position="410"/>
    </location>
</feature>
<dbReference type="GO" id="GO:0046872">
    <property type="term" value="F:metal ion binding"/>
    <property type="evidence" value="ECO:0007669"/>
    <property type="project" value="UniProtKB-KW"/>
</dbReference>
<dbReference type="AlphaFoldDB" id="A0AAX1UNF6"/>
<organism evidence="9 10">
    <name type="scientific">Cereibacter sphaeroides</name>
    <name type="common">Rhodobacter sphaeroides</name>
    <dbReference type="NCBI Taxonomy" id="1063"/>
    <lineage>
        <taxon>Bacteria</taxon>
        <taxon>Pseudomonadati</taxon>
        <taxon>Pseudomonadota</taxon>
        <taxon>Alphaproteobacteria</taxon>
        <taxon>Rhodobacterales</taxon>
        <taxon>Paracoccaceae</taxon>
        <taxon>Cereibacter</taxon>
    </lineage>
</organism>
<evidence type="ECO:0000313" key="9">
    <source>
        <dbReference type="EMBL" id="RHZ96430.1"/>
    </source>
</evidence>
<dbReference type="InterPro" id="IPR050597">
    <property type="entry name" value="Cytochrome_c_Oxidase_Subunit"/>
</dbReference>
<evidence type="ECO:0000256" key="2">
    <source>
        <dbReference type="ARBA" id="ARBA00022617"/>
    </source>
</evidence>
<dbReference type="EMBL" id="QWGP01000005">
    <property type="protein sequence ID" value="RHZ96430.1"/>
    <property type="molecule type" value="Genomic_DNA"/>
</dbReference>
<evidence type="ECO:0000256" key="7">
    <source>
        <dbReference type="SAM" id="MobiDB-lite"/>
    </source>
</evidence>